<dbReference type="STRING" id="795797.HacjB3_04830"/>
<dbReference type="AlphaFoldDB" id="D8J9E5"/>
<evidence type="ECO:0000259" key="2">
    <source>
        <dbReference type="Pfam" id="PF09084"/>
    </source>
</evidence>
<feature type="domain" description="SsuA/THI5-like" evidence="2">
    <location>
        <begin position="56"/>
        <end position="265"/>
    </location>
</feature>
<name>D8J9E5_HALJB</name>
<evidence type="ECO:0000313" key="3">
    <source>
        <dbReference type="EMBL" id="ADJ14357.1"/>
    </source>
</evidence>
<reference evidence="3 4" key="1">
    <citation type="journal article" date="2010" name="J. Bacteriol.">
        <title>Complete genome sequence of Halalkalicoccus jeotgali B3(T), an extremely halophilic archaeon.</title>
        <authorList>
            <person name="Roh S.W."/>
            <person name="Nam Y.D."/>
            <person name="Nam S.H."/>
            <person name="Choi S.H."/>
            <person name="Park H.S."/>
            <person name="Bae J.W."/>
        </authorList>
    </citation>
    <scope>NUCLEOTIDE SEQUENCE [LARGE SCALE GENOMIC DNA]</scope>
    <source>
        <strain evidence="4">DSM 18796 / CECT 7217 / JCM 14584 / KCTC 4019 / B3</strain>
    </source>
</reference>
<dbReference type="SUPFAM" id="SSF53850">
    <property type="entry name" value="Periplasmic binding protein-like II"/>
    <property type="match status" value="1"/>
</dbReference>
<accession>D8J9E5</accession>
<gene>
    <name evidence="3" type="ordered locus">HacjB3_04830</name>
</gene>
<feature type="region of interest" description="Disordered" evidence="1">
    <location>
        <begin position="1"/>
        <end position="42"/>
    </location>
</feature>
<dbReference type="EMBL" id="CP002062">
    <property type="protein sequence ID" value="ADJ14357.1"/>
    <property type="molecule type" value="Genomic_DNA"/>
</dbReference>
<protein>
    <submittedName>
        <fullName evidence="3">NMT1/THI5 like domain protein</fullName>
    </submittedName>
</protein>
<dbReference type="Gene3D" id="3.40.190.10">
    <property type="entry name" value="Periplasmic binding protein-like II"/>
    <property type="match status" value="2"/>
</dbReference>
<dbReference type="KEGG" id="hje:HacjB3_04830"/>
<organism evidence="3 4">
    <name type="scientific">Halalkalicoccus jeotgali (strain DSM 18796 / CECT 7217 / JCM 14584 / KCTC 4019 / B3)</name>
    <dbReference type="NCBI Taxonomy" id="795797"/>
    <lineage>
        <taxon>Archaea</taxon>
        <taxon>Methanobacteriati</taxon>
        <taxon>Methanobacteriota</taxon>
        <taxon>Stenosarchaea group</taxon>
        <taxon>Halobacteria</taxon>
        <taxon>Halobacteriales</taxon>
        <taxon>Halococcaceae</taxon>
        <taxon>Halalkalicoccus</taxon>
    </lineage>
</organism>
<dbReference type="Proteomes" id="UP000000390">
    <property type="component" value="Chromosome"/>
</dbReference>
<dbReference type="InterPro" id="IPR027939">
    <property type="entry name" value="NMT1/THI5"/>
</dbReference>
<evidence type="ECO:0000313" key="4">
    <source>
        <dbReference type="Proteomes" id="UP000000390"/>
    </source>
</evidence>
<dbReference type="Pfam" id="PF09084">
    <property type="entry name" value="NMT1"/>
    <property type="match status" value="1"/>
</dbReference>
<evidence type="ECO:0000256" key="1">
    <source>
        <dbReference type="SAM" id="MobiDB-lite"/>
    </source>
</evidence>
<dbReference type="GO" id="GO:0009228">
    <property type="term" value="P:thiamine biosynthetic process"/>
    <property type="evidence" value="ECO:0007669"/>
    <property type="project" value="InterPro"/>
</dbReference>
<dbReference type="HOGENOM" id="CLU_028871_1_0_2"/>
<dbReference type="PANTHER" id="PTHR31528:SF15">
    <property type="entry name" value="RIBOFLAVIN-BINDING PROTEIN RIBY"/>
    <property type="match status" value="1"/>
</dbReference>
<sequence>MGAAGAAAIAGCTGERDPGIGDDEGSSGEGEGGSGSPDPETTSVSLVLNWRIGGLHAPYFAAQENGFYAAEGFESVDIESGQGSDFAAQQVGVGNAEFALTSSDQVLNVTSKGLSPQCVGVVMQRNPVVVFSSRDSFGDPLEGADQLRGRTLGSGPGMVRQMTEAYLESEGVLGEVEYVDSGFDTVQQLLTGEIDAAAGVFSDVVDARQQGYEIDTLSVAETIPSYGHMIATESGFGRENPTTIESFLRATARGAVWADRNPEAAIDALVAAQPELKEVRANQREKWELMRTEYTVSETVREEGWGASAPKPWRGTYETLAAGGFFDDEVDPDTVWTNEYLDTGSEYVADYADLIED</sequence>
<feature type="compositionally biased region" description="Low complexity" evidence="1">
    <location>
        <begin position="1"/>
        <end position="11"/>
    </location>
</feature>
<dbReference type="InterPro" id="IPR015168">
    <property type="entry name" value="SsuA/THI5"/>
</dbReference>
<proteinExistence type="predicted"/>
<dbReference type="PATRIC" id="fig|795797.18.peg.972"/>
<dbReference type="PANTHER" id="PTHR31528">
    <property type="entry name" value="4-AMINO-5-HYDROXYMETHYL-2-METHYLPYRIMIDINE PHOSPHATE SYNTHASE THI11-RELATED"/>
    <property type="match status" value="1"/>
</dbReference>